<dbReference type="SUPFAM" id="SSF55961">
    <property type="entry name" value="Bet v1-like"/>
    <property type="match status" value="1"/>
</dbReference>
<feature type="region of interest" description="Disordered" evidence="1">
    <location>
        <begin position="427"/>
        <end position="528"/>
    </location>
</feature>
<dbReference type="Gene3D" id="3.30.530.20">
    <property type="match status" value="1"/>
</dbReference>
<keyword evidence="3" id="KW-1185">Reference proteome</keyword>
<dbReference type="PANTHER" id="PTHR34560">
    <property type="entry name" value="POLYKETIDE CYCLASE/DEHYDRASE/LIPID TRANSPORT SUPERFAMILY PROTEIN"/>
    <property type="match status" value="1"/>
</dbReference>
<dbReference type="InterPro" id="IPR023393">
    <property type="entry name" value="START-like_dom_sf"/>
</dbReference>
<dbReference type="PANTHER" id="PTHR34560:SF1">
    <property type="entry name" value="START DOMAIN-CONTAINING PROTEIN"/>
    <property type="match status" value="1"/>
</dbReference>
<accession>A0AAV6XCE7</accession>
<dbReference type="AlphaFoldDB" id="A0AAV6XCE7"/>
<evidence type="ECO:0008006" key="4">
    <source>
        <dbReference type="Google" id="ProtNLM"/>
    </source>
</evidence>
<protein>
    <recommendedName>
        <fullName evidence="4">START domain-containing protein</fullName>
    </recommendedName>
</protein>
<dbReference type="Proteomes" id="UP000826271">
    <property type="component" value="Unassembled WGS sequence"/>
</dbReference>
<organism evidence="2 3">
    <name type="scientific">Buddleja alternifolia</name>
    <dbReference type="NCBI Taxonomy" id="168488"/>
    <lineage>
        <taxon>Eukaryota</taxon>
        <taxon>Viridiplantae</taxon>
        <taxon>Streptophyta</taxon>
        <taxon>Embryophyta</taxon>
        <taxon>Tracheophyta</taxon>
        <taxon>Spermatophyta</taxon>
        <taxon>Magnoliopsida</taxon>
        <taxon>eudicotyledons</taxon>
        <taxon>Gunneridae</taxon>
        <taxon>Pentapetalae</taxon>
        <taxon>asterids</taxon>
        <taxon>lamiids</taxon>
        <taxon>Lamiales</taxon>
        <taxon>Scrophulariaceae</taxon>
        <taxon>Buddlejeae</taxon>
        <taxon>Buddleja</taxon>
    </lineage>
</organism>
<evidence type="ECO:0000313" key="2">
    <source>
        <dbReference type="EMBL" id="KAG8376845.1"/>
    </source>
</evidence>
<evidence type="ECO:0000256" key="1">
    <source>
        <dbReference type="SAM" id="MobiDB-lite"/>
    </source>
</evidence>
<gene>
    <name evidence="2" type="ORF">BUALT_Bualt09G0106200</name>
</gene>
<evidence type="ECO:0000313" key="3">
    <source>
        <dbReference type="Proteomes" id="UP000826271"/>
    </source>
</evidence>
<reference evidence="2" key="1">
    <citation type="submission" date="2019-10" db="EMBL/GenBank/DDBJ databases">
        <authorList>
            <person name="Zhang R."/>
            <person name="Pan Y."/>
            <person name="Wang J."/>
            <person name="Ma R."/>
            <person name="Yu S."/>
        </authorList>
    </citation>
    <scope>NUCLEOTIDE SEQUENCE</scope>
    <source>
        <strain evidence="2">LA-IB0</strain>
        <tissue evidence="2">Leaf</tissue>
    </source>
</reference>
<comment type="caution">
    <text evidence="2">The sequence shown here is derived from an EMBL/GenBank/DDBJ whole genome shotgun (WGS) entry which is preliminary data.</text>
</comment>
<name>A0AAV6XCE7_9LAMI</name>
<sequence length="574" mass="64330">MERKSNISDYRSKLEKTLASPDLINVEMIHTLVKNQILQSSASHLEEYTEYVLKRRSKEVCNFLSMLRSASANVIERSKSSDESHSGWKVKEDTEEFRVMYREGPEGTPYHTLLVEGYVDGPVDVCLCISCESDLYKNWWPQTAIPAFKVISSQCLQRVRIGEQISIVRMNSWPLSIREALIHYFTFEYFQDGLIVVLLNSISDSETIDRSTHGFTRDGLPDADDVVRINVVGGFAIQKVTSERSYFRTIANMDIKLDFAPPSFINFISRQLIGSGFKLYKKEVACVTKGDEKFLEALKDPMYIRIREALYSEDTYTTSPVLESSITLEEQNIEALEYNSAKENNVGFRDSEVPDEIEEFEGQDIEGSESLDYNTHNSCDNLTNEITVNFGSEIEKKVCISPKVQKALGTLEKAIFILREYNSTCGKGHESDAKKGNSINLEDDGEKSISSETDLMRRNNGNCGESSRIEPTESAPCELRSSSPSHGSRHIESNSCAKEATQGKIAPVSPDKDSSSPSQVKHVDVNSSINQRIGTTVVENNTESHSISADGNISSGTKRRNKKSMLCCFHFVSG</sequence>
<proteinExistence type="predicted"/>
<dbReference type="EMBL" id="WHWC01000009">
    <property type="protein sequence ID" value="KAG8376845.1"/>
    <property type="molecule type" value="Genomic_DNA"/>
</dbReference>
<feature type="compositionally biased region" description="Basic and acidic residues" evidence="1">
    <location>
        <begin position="446"/>
        <end position="457"/>
    </location>
</feature>